<keyword evidence="8 12" id="KW-0648">Protein biosynthesis</keyword>
<dbReference type="Gene3D" id="2.40.240.10">
    <property type="entry name" value="Ribosomal Protein L25, Chain P"/>
    <property type="match status" value="1"/>
</dbReference>
<dbReference type="GO" id="GO:0004818">
    <property type="term" value="F:glutamate-tRNA ligase activity"/>
    <property type="evidence" value="ECO:0007669"/>
    <property type="project" value="UniProtKB-EC"/>
</dbReference>
<comment type="subcellular location">
    <subcellularLocation>
        <location evidence="1">Cytoplasm</location>
    </subcellularLocation>
</comment>
<evidence type="ECO:0000256" key="1">
    <source>
        <dbReference type="ARBA" id="ARBA00004496"/>
    </source>
</evidence>
<dbReference type="GO" id="GO:0017102">
    <property type="term" value="C:methionyl glutamyl tRNA synthetase complex"/>
    <property type="evidence" value="ECO:0007669"/>
    <property type="project" value="TreeGrafter"/>
</dbReference>
<sequence>MTLVPAITLDVAVRANPARILPALLVCTSYQRRGLVELITNQQGDIETFPDGSVVQLRTSDRSVVVDQAVLEYLFQLDKETLDHNQQWLTYCNDLNSPDYQELKPLLSQLNGHLLVRSFVTGYDVGPADLAIWGALRGNHIAQNAVKKASNNVWRWYRYVETSMPWVAEKAYELASQTGKKKYTDSAAGASYDLGLPQLDIPIVTRFPPEPSGYLHIGHAKAALLNDYFAHKNEGGILICRFDDTNPSKESIEFQDSITEDLKVMEIYPDKTTFSSDYFQQMYDYAIKMIMSGRAFADDSELGKGDEDRKNRRPSKCRDLGIEETLARFKDMQSGSHEGQRWCLRARIAYDSPNGAMRDPVIYRCNQLPHHRTGTAWKIYPTYDFCAPILDSIEGVTLALRTNEYRDRNAQYEWMQEALGLRRVPIWDFSRMNFVRTLLSKRKLAHIIVKGKVSGWDDPRMPTIRGILRRGMMVAPLRAFVLMQGPSRNILNLEWGALWAMNRKEIDQVAPRHTAIDETQSIACEVRGVNGPIKSKKPKHGKVPELGEKTVLYGGNIIIEQTDGHSFEINEEITLMNWGNALVREITCNPGGGIVTNLVLELYLQGDVKKTKKKVTWLAASPENLVPIELVRFDYLITKDKLEKSDKLEDFLTERTEFRHRALADCNVSQLTFGSIIQFERKGFYRLDCLNRMDSRLTFFEIPSGRS</sequence>
<evidence type="ECO:0000259" key="13">
    <source>
        <dbReference type="Pfam" id="PF00749"/>
    </source>
</evidence>
<comment type="similarity">
    <text evidence="2">Belongs to the class-I aminoacyl-tRNA synthetase family. Glutamate--tRNA ligase type 2 subfamily.</text>
</comment>
<evidence type="ECO:0000256" key="11">
    <source>
        <dbReference type="ARBA" id="ARBA00048351"/>
    </source>
</evidence>
<evidence type="ECO:0000256" key="3">
    <source>
        <dbReference type="ARBA" id="ARBA00012835"/>
    </source>
</evidence>
<dbReference type="OrthoDB" id="10250478at2759"/>
<dbReference type="Pfam" id="PF03950">
    <property type="entry name" value="tRNA-synt_1c_C"/>
    <property type="match status" value="1"/>
</dbReference>
<evidence type="ECO:0000256" key="7">
    <source>
        <dbReference type="ARBA" id="ARBA00022840"/>
    </source>
</evidence>
<evidence type="ECO:0000256" key="2">
    <source>
        <dbReference type="ARBA" id="ARBA00008927"/>
    </source>
</evidence>
<evidence type="ECO:0000259" key="15">
    <source>
        <dbReference type="Pfam" id="PF20974"/>
    </source>
</evidence>
<evidence type="ECO:0000313" key="16">
    <source>
        <dbReference type="EMBL" id="KAF2754064.1"/>
    </source>
</evidence>
<dbReference type="FunFam" id="2.40.240.10:FF:000004">
    <property type="entry name" value="Glutamyl-tRNA synthetase, cytoplasmic"/>
    <property type="match status" value="1"/>
</dbReference>
<dbReference type="PROSITE" id="PS00178">
    <property type="entry name" value="AA_TRNA_LIGASE_I"/>
    <property type="match status" value="1"/>
</dbReference>
<evidence type="ECO:0000256" key="6">
    <source>
        <dbReference type="ARBA" id="ARBA00022741"/>
    </source>
</evidence>
<dbReference type="PRINTS" id="PR00987">
    <property type="entry name" value="TRNASYNTHGLU"/>
</dbReference>
<comment type="catalytic activity">
    <reaction evidence="11">
        <text>tRNA(Glu) + L-glutamate + ATP = L-glutamyl-tRNA(Glu) + AMP + diphosphate</text>
        <dbReference type="Rhea" id="RHEA:23540"/>
        <dbReference type="Rhea" id="RHEA-COMP:9663"/>
        <dbReference type="Rhea" id="RHEA-COMP:9680"/>
        <dbReference type="ChEBI" id="CHEBI:29985"/>
        <dbReference type="ChEBI" id="CHEBI:30616"/>
        <dbReference type="ChEBI" id="CHEBI:33019"/>
        <dbReference type="ChEBI" id="CHEBI:78442"/>
        <dbReference type="ChEBI" id="CHEBI:78520"/>
        <dbReference type="ChEBI" id="CHEBI:456215"/>
        <dbReference type="EC" id="6.1.1.17"/>
    </reaction>
</comment>
<dbReference type="PANTHER" id="PTHR43097">
    <property type="entry name" value="GLUTAMINE-TRNA LIGASE"/>
    <property type="match status" value="1"/>
</dbReference>
<keyword evidence="9 12" id="KW-0030">Aminoacyl-tRNA synthetase</keyword>
<dbReference type="InterPro" id="IPR036282">
    <property type="entry name" value="Glutathione-S-Trfase_C_sf"/>
</dbReference>
<protein>
    <recommendedName>
        <fullName evidence="3">glutamate--tRNA ligase</fullName>
        <ecNumber evidence="3">6.1.1.17</ecNumber>
    </recommendedName>
    <alternativeName>
        <fullName evidence="10">Glutamyl-tRNA synthetase</fullName>
    </alternativeName>
</protein>
<dbReference type="InterPro" id="IPR050132">
    <property type="entry name" value="Gln/Glu-tRNA_Ligase"/>
</dbReference>
<evidence type="ECO:0000256" key="12">
    <source>
        <dbReference type="RuleBase" id="RU363037"/>
    </source>
</evidence>
<dbReference type="GeneID" id="54485763"/>
<keyword evidence="17" id="KW-1185">Reference proteome</keyword>
<feature type="domain" description="Glutamyl/glutaminyl-tRNA synthetase class Ib catalytic" evidence="13">
    <location>
        <begin position="203"/>
        <end position="507"/>
    </location>
</feature>
<organism evidence="16 17">
    <name type="scientific">Pseudovirgaria hyperparasitica</name>
    <dbReference type="NCBI Taxonomy" id="470096"/>
    <lineage>
        <taxon>Eukaryota</taxon>
        <taxon>Fungi</taxon>
        <taxon>Dikarya</taxon>
        <taxon>Ascomycota</taxon>
        <taxon>Pezizomycotina</taxon>
        <taxon>Dothideomycetes</taxon>
        <taxon>Dothideomycetes incertae sedis</taxon>
        <taxon>Acrospermales</taxon>
        <taxon>Acrospermaceae</taxon>
        <taxon>Pseudovirgaria</taxon>
    </lineage>
</organism>
<proteinExistence type="inferred from homology"/>
<accession>A0A6A6VWI3</accession>
<dbReference type="AlphaFoldDB" id="A0A6A6VWI3"/>
<dbReference type="InterPro" id="IPR001412">
    <property type="entry name" value="aa-tRNA-synth_I_CS"/>
</dbReference>
<dbReference type="InterPro" id="IPR020059">
    <property type="entry name" value="Glu/Gln-tRNA-synth_Ib_codon-bd"/>
</dbReference>
<dbReference type="GO" id="GO:0006424">
    <property type="term" value="P:glutamyl-tRNA aminoacylation"/>
    <property type="evidence" value="ECO:0007669"/>
    <property type="project" value="InterPro"/>
</dbReference>
<feature type="domain" description="Glutamyl/glutaminyl-tRNA synthetase class Ib anti-codon binding" evidence="14">
    <location>
        <begin position="510"/>
        <end position="601"/>
    </location>
</feature>
<dbReference type="FunFam" id="3.40.50.620:FF:000037">
    <property type="entry name" value="Glutamine--tRNA ligase cytoplasmic"/>
    <property type="match status" value="1"/>
</dbReference>
<feature type="domain" description="tRNA synthetases class I (E and Q) anti-codon binding" evidence="15">
    <location>
        <begin position="614"/>
        <end position="688"/>
    </location>
</feature>
<keyword evidence="7 12" id="KW-0067">ATP-binding</keyword>
<keyword evidence="5 12" id="KW-0436">Ligase</keyword>
<dbReference type="PANTHER" id="PTHR43097:SF5">
    <property type="entry name" value="GLUTAMATE--TRNA LIGASE"/>
    <property type="match status" value="1"/>
</dbReference>
<dbReference type="InterPro" id="IPR014729">
    <property type="entry name" value="Rossmann-like_a/b/a_fold"/>
</dbReference>
<evidence type="ECO:0000256" key="4">
    <source>
        <dbReference type="ARBA" id="ARBA00022490"/>
    </source>
</evidence>
<dbReference type="InterPro" id="IPR004526">
    <property type="entry name" value="Glu-tRNA-synth_arc/euk"/>
</dbReference>
<dbReference type="Proteomes" id="UP000799437">
    <property type="component" value="Unassembled WGS sequence"/>
</dbReference>
<dbReference type="NCBIfam" id="TIGR00463">
    <property type="entry name" value="gltX_arch"/>
    <property type="match status" value="1"/>
</dbReference>
<dbReference type="SUPFAM" id="SSF50715">
    <property type="entry name" value="Ribosomal protein L25-like"/>
    <property type="match status" value="1"/>
</dbReference>
<dbReference type="Pfam" id="PF20974">
    <property type="entry name" value="tRNA-synt_1c_C2"/>
    <property type="match status" value="1"/>
</dbReference>
<dbReference type="EMBL" id="ML996581">
    <property type="protein sequence ID" value="KAF2754064.1"/>
    <property type="molecule type" value="Genomic_DNA"/>
</dbReference>
<dbReference type="InterPro" id="IPR020058">
    <property type="entry name" value="Glu/Gln-tRNA-synth_Ib_cat-dom"/>
</dbReference>
<evidence type="ECO:0000313" key="17">
    <source>
        <dbReference type="Proteomes" id="UP000799437"/>
    </source>
</evidence>
<evidence type="ECO:0000256" key="9">
    <source>
        <dbReference type="ARBA" id="ARBA00023146"/>
    </source>
</evidence>
<reference evidence="16" key="1">
    <citation type="journal article" date="2020" name="Stud. Mycol.">
        <title>101 Dothideomycetes genomes: a test case for predicting lifestyles and emergence of pathogens.</title>
        <authorList>
            <person name="Haridas S."/>
            <person name="Albert R."/>
            <person name="Binder M."/>
            <person name="Bloem J."/>
            <person name="Labutti K."/>
            <person name="Salamov A."/>
            <person name="Andreopoulos B."/>
            <person name="Baker S."/>
            <person name="Barry K."/>
            <person name="Bills G."/>
            <person name="Bluhm B."/>
            <person name="Cannon C."/>
            <person name="Castanera R."/>
            <person name="Culley D."/>
            <person name="Daum C."/>
            <person name="Ezra D."/>
            <person name="Gonzalez J."/>
            <person name="Henrissat B."/>
            <person name="Kuo A."/>
            <person name="Liang C."/>
            <person name="Lipzen A."/>
            <person name="Lutzoni F."/>
            <person name="Magnuson J."/>
            <person name="Mondo S."/>
            <person name="Nolan M."/>
            <person name="Ohm R."/>
            <person name="Pangilinan J."/>
            <person name="Park H.-J."/>
            <person name="Ramirez L."/>
            <person name="Alfaro M."/>
            <person name="Sun H."/>
            <person name="Tritt A."/>
            <person name="Yoshinaga Y."/>
            <person name="Zwiers L.-H."/>
            <person name="Turgeon B."/>
            <person name="Goodwin S."/>
            <person name="Spatafora J."/>
            <person name="Crous P."/>
            <person name="Grigoriev I."/>
        </authorList>
    </citation>
    <scope>NUCLEOTIDE SEQUENCE</scope>
    <source>
        <strain evidence="16">CBS 121739</strain>
    </source>
</reference>
<keyword evidence="6 12" id="KW-0547">Nucleotide-binding</keyword>
<evidence type="ECO:0000256" key="10">
    <source>
        <dbReference type="ARBA" id="ARBA00030865"/>
    </source>
</evidence>
<dbReference type="SUPFAM" id="SSF52374">
    <property type="entry name" value="Nucleotidylyl transferase"/>
    <property type="match status" value="1"/>
</dbReference>
<dbReference type="RefSeq" id="XP_033596515.1">
    <property type="nucleotide sequence ID" value="XM_033744709.1"/>
</dbReference>
<gene>
    <name evidence="16" type="ORF">EJ05DRAFT_479612</name>
</gene>
<dbReference type="EC" id="6.1.1.17" evidence="3"/>
<name>A0A6A6VWI3_9PEZI</name>
<dbReference type="Gene3D" id="3.40.50.620">
    <property type="entry name" value="HUPs"/>
    <property type="match status" value="1"/>
</dbReference>
<dbReference type="InterPro" id="IPR049437">
    <property type="entry name" value="tRNA-synt_1c_C2"/>
</dbReference>
<evidence type="ECO:0000256" key="5">
    <source>
        <dbReference type="ARBA" id="ARBA00022598"/>
    </source>
</evidence>
<evidence type="ECO:0000259" key="14">
    <source>
        <dbReference type="Pfam" id="PF03950"/>
    </source>
</evidence>
<dbReference type="InterPro" id="IPR020056">
    <property type="entry name" value="Rbsml_bL25/Gln-tRNA_synth_N"/>
</dbReference>
<dbReference type="Pfam" id="PF00749">
    <property type="entry name" value="tRNA-synt_1c"/>
    <property type="match status" value="1"/>
</dbReference>
<dbReference type="InterPro" id="IPR000924">
    <property type="entry name" value="Glu/Gln-tRNA-synth"/>
</dbReference>
<evidence type="ECO:0000256" key="8">
    <source>
        <dbReference type="ARBA" id="ARBA00022917"/>
    </source>
</evidence>
<dbReference type="SUPFAM" id="SSF47616">
    <property type="entry name" value="GST C-terminal domain-like"/>
    <property type="match status" value="1"/>
</dbReference>
<keyword evidence="4" id="KW-0963">Cytoplasm</keyword>
<dbReference type="Gene3D" id="1.20.1050.10">
    <property type="match status" value="1"/>
</dbReference>
<dbReference type="GO" id="GO:0005829">
    <property type="term" value="C:cytosol"/>
    <property type="evidence" value="ECO:0007669"/>
    <property type="project" value="TreeGrafter"/>
</dbReference>
<dbReference type="GO" id="GO:0005524">
    <property type="term" value="F:ATP binding"/>
    <property type="evidence" value="ECO:0007669"/>
    <property type="project" value="UniProtKB-KW"/>
</dbReference>
<dbReference type="InterPro" id="IPR011035">
    <property type="entry name" value="Ribosomal_bL25/Gln-tRNA_synth"/>
</dbReference>